<dbReference type="Proteomes" id="UP000053841">
    <property type="component" value="Unassembled WGS sequence"/>
</dbReference>
<evidence type="ECO:0000313" key="2">
    <source>
        <dbReference type="Proteomes" id="UP000053841"/>
    </source>
</evidence>
<evidence type="ECO:0000313" key="1">
    <source>
        <dbReference type="EMBL" id="EUC36560.1"/>
    </source>
</evidence>
<dbReference type="AlphaFoldDB" id="W6YFU7"/>
<gene>
    <name evidence="1" type="ORF">COCCADRAFT_87999</name>
</gene>
<sequence length="49" mass="5095">APTHTLLACLPASYSTLRASSLPNGVRPLVQQLSQLALSYPSMASPTAI</sequence>
<organism evidence="1 2">
    <name type="scientific">Cochliobolus carbonum (strain 26-R-13)</name>
    <name type="common">Maize leaf spot fungus</name>
    <name type="synonym">Bipolaris zeicola</name>
    <dbReference type="NCBI Taxonomy" id="930089"/>
    <lineage>
        <taxon>Eukaryota</taxon>
        <taxon>Fungi</taxon>
        <taxon>Dikarya</taxon>
        <taxon>Ascomycota</taxon>
        <taxon>Pezizomycotina</taxon>
        <taxon>Dothideomycetes</taxon>
        <taxon>Pleosporomycetidae</taxon>
        <taxon>Pleosporales</taxon>
        <taxon>Pleosporineae</taxon>
        <taxon>Pleosporaceae</taxon>
        <taxon>Bipolaris</taxon>
    </lineage>
</organism>
<name>W6YFU7_COCC2</name>
<dbReference type="EMBL" id="KI964560">
    <property type="protein sequence ID" value="EUC36560.1"/>
    <property type="molecule type" value="Genomic_DNA"/>
</dbReference>
<reference evidence="1 2" key="1">
    <citation type="journal article" date="2013" name="PLoS Genet.">
        <title>Comparative genome structure, secondary metabolite, and effector coding capacity across Cochliobolus pathogens.</title>
        <authorList>
            <person name="Condon B.J."/>
            <person name="Leng Y."/>
            <person name="Wu D."/>
            <person name="Bushley K.E."/>
            <person name="Ohm R.A."/>
            <person name="Otillar R."/>
            <person name="Martin J."/>
            <person name="Schackwitz W."/>
            <person name="Grimwood J."/>
            <person name="MohdZainudin N."/>
            <person name="Xue C."/>
            <person name="Wang R."/>
            <person name="Manning V.A."/>
            <person name="Dhillon B."/>
            <person name="Tu Z.J."/>
            <person name="Steffenson B.J."/>
            <person name="Salamov A."/>
            <person name="Sun H."/>
            <person name="Lowry S."/>
            <person name="LaButti K."/>
            <person name="Han J."/>
            <person name="Copeland A."/>
            <person name="Lindquist E."/>
            <person name="Barry K."/>
            <person name="Schmutz J."/>
            <person name="Baker S.E."/>
            <person name="Ciuffetti L.M."/>
            <person name="Grigoriev I.V."/>
            <person name="Zhong S."/>
            <person name="Turgeon B.G."/>
        </authorList>
    </citation>
    <scope>NUCLEOTIDE SEQUENCE [LARGE SCALE GENOMIC DNA]</scope>
    <source>
        <strain evidence="1 2">26-R-13</strain>
    </source>
</reference>
<dbReference type="HOGENOM" id="CLU_3147128_0_0_1"/>
<feature type="non-terminal residue" evidence="1">
    <location>
        <position position="1"/>
    </location>
</feature>
<accession>W6YFU7</accession>
<dbReference type="KEGG" id="bze:COCCADRAFT_87999"/>
<dbReference type="GeneID" id="19152470"/>
<protein>
    <submittedName>
        <fullName evidence="1">Uncharacterized protein</fullName>
    </submittedName>
</protein>
<keyword evidence="2" id="KW-1185">Reference proteome</keyword>
<proteinExistence type="predicted"/>
<dbReference type="RefSeq" id="XP_007709163.1">
    <property type="nucleotide sequence ID" value="XM_007710973.1"/>
</dbReference>